<dbReference type="PANTHER" id="PTHR38130:SF1">
    <property type="entry name" value="EF-HAND DOMAIN-CONTAINING PROTEIN"/>
    <property type="match status" value="1"/>
</dbReference>
<evidence type="ECO:0000259" key="2">
    <source>
        <dbReference type="PROSITE" id="PS50222"/>
    </source>
</evidence>
<evidence type="ECO:0000256" key="1">
    <source>
        <dbReference type="SAM" id="MobiDB-lite"/>
    </source>
</evidence>
<keyword evidence="4" id="KW-1185">Reference proteome</keyword>
<comment type="caution">
    <text evidence="3">The sequence shown here is derived from an EMBL/GenBank/DDBJ whole genome shotgun (WGS) entry which is preliminary data.</text>
</comment>
<protein>
    <recommendedName>
        <fullName evidence="2">EF-hand domain-containing protein</fullName>
    </recommendedName>
</protein>
<name>A0ABD3HWU7_9MARC</name>
<dbReference type="AlphaFoldDB" id="A0ABD3HWU7"/>
<accession>A0ABD3HWU7</accession>
<dbReference type="InterPro" id="IPR002048">
    <property type="entry name" value="EF_hand_dom"/>
</dbReference>
<sequence>MEFDRGGDRSTWSQGGPAERLKKIHIVDTMPDFHYDAGLKSMYMDVVKPTEDHRLHRSSKTGLLLRDNGTIDGPGTLSTGDIDGAQVPPLYKFTNRGSYACQNLAKAWDDLEKSTPKVLIPESVNKPYTNLQTKDITHPEDMEVGLPSRNTNPLEPNYSLPSFVEPFIPLPKFVKDSLNVEDIEGARPASSYKRLERRNHLSVSDIEGTRPGWKPFHRRKFGKEARNLNLDVEDISGSLEERVFRPASSEVYHEVEGSHSKPLTRTRSSETPQDLNLNIQDINGAQAGSGGWEDTTRRRKEFAKNHKLDEREQKELQDSALKFLKTRMQDQIKLKQLTSKDVATTFELLDRQRSGKLDINEVNRAFKTLKLEVCPSDLNAISKAFVHPTGDGYLDYWKLVTHMIPFVPKKYGAACDASNNVGKSVNQGIRSPGVTKSCYDPSWVSDLVAGESSGNKFLPFNSGRPVTKSEYLKDSTSVQQPAGGGGGGSAPGNSGTKPPKGSDWIKKVQFYLPDAAPPQSSRTVTTSGQAQSPPGARSIPVSNASKQTFPSQPNSQTGRDSFQPRKESNDVHLESQSTQIDLSSHLAPDVYREIPVLSVLQEAEPQPMQVIKDVHFQEIVPGNDTKARKRDESLFSTFKPPHEGPPVKSSSEPIFDSFEKDVSKHDVTPLPIGGPFWPGHVETLPENLAPPVLKGSENNGPLPIGGTFWAGIEKPQPSARVSLRRDYPVPPLFSQVHSGVSLRTAGGLRGEKAQSTWVDRLGDAANPLTFVGEGGQVVSRSGMKGNNFSRPGSAYEDSRPHSSAACGSRSQAGNGDWFGSIERVRPQTVNSLVRGSPLEYSLPAHGDRNMNSQSQRPSSSQSCKLSSSSVSRFPSRSRPASAGSLFGMTANQRAECNEAKSRVQKKTISVSEKRHRAQVREDMDTVRLLG</sequence>
<gene>
    <name evidence="3" type="ORF">R1sor_008386</name>
</gene>
<feature type="compositionally biased region" description="Basic and acidic residues" evidence="1">
    <location>
        <begin position="562"/>
        <end position="573"/>
    </location>
</feature>
<proteinExistence type="predicted"/>
<reference evidence="3 4" key="1">
    <citation type="submission" date="2024-09" db="EMBL/GenBank/DDBJ databases">
        <title>Chromosome-scale assembly of Riccia sorocarpa.</title>
        <authorList>
            <person name="Paukszto L."/>
        </authorList>
    </citation>
    <scope>NUCLEOTIDE SEQUENCE [LARGE SCALE GENOMIC DNA]</scope>
    <source>
        <strain evidence="3">LP-2024</strain>
        <tissue evidence="3">Aerial parts of the thallus</tissue>
    </source>
</reference>
<dbReference type="Proteomes" id="UP001633002">
    <property type="component" value="Unassembled WGS sequence"/>
</dbReference>
<feature type="compositionally biased region" description="Polar residues" evidence="1">
    <location>
        <begin position="261"/>
        <end position="272"/>
    </location>
</feature>
<feature type="compositionally biased region" description="Polar residues" evidence="1">
    <location>
        <begin position="518"/>
        <end position="532"/>
    </location>
</feature>
<evidence type="ECO:0000313" key="3">
    <source>
        <dbReference type="EMBL" id="KAL3694735.1"/>
    </source>
</evidence>
<dbReference type="InterPro" id="IPR011992">
    <property type="entry name" value="EF-hand-dom_pair"/>
</dbReference>
<feature type="region of interest" description="Disordered" evidence="1">
    <location>
        <begin position="839"/>
        <end position="916"/>
    </location>
</feature>
<dbReference type="EMBL" id="JBJQOH010000003">
    <property type="protein sequence ID" value="KAL3694735.1"/>
    <property type="molecule type" value="Genomic_DNA"/>
</dbReference>
<evidence type="ECO:0000313" key="4">
    <source>
        <dbReference type="Proteomes" id="UP001633002"/>
    </source>
</evidence>
<feature type="compositionally biased region" description="Low complexity" evidence="1">
    <location>
        <begin position="852"/>
        <end position="884"/>
    </location>
</feature>
<organism evidence="3 4">
    <name type="scientific">Riccia sorocarpa</name>
    <dbReference type="NCBI Taxonomy" id="122646"/>
    <lineage>
        <taxon>Eukaryota</taxon>
        <taxon>Viridiplantae</taxon>
        <taxon>Streptophyta</taxon>
        <taxon>Embryophyta</taxon>
        <taxon>Marchantiophyta</taxon>
        <taxon>Marchantiopsida</taxon>
        <taxon>Marchantiidae</taxon>
        <taxon>Marchantiales</taxon>
        <taxon>Ricciaceae</taxon>
        <taxon>Riccia</taxon>
    </lineage>
</organism>
<dbReference type="PANTHER" id="PTHR38130">
    <property type="entry name" value="EF-HAND DOMAIN-CONTAINING PROTEIN"/>
    <property type="match status" value="1"/>
</dbReference>
<feature type="domain" description="EF-hand" evidence="2">
    <location>
        <begin position="337"/>
        <end position="372"/>
    </location>
</feature>
<feature type="region of interest" description="Disordered" evidence="1">
    <location>
        <begin position="515"/>
        <end position="581"/>
    </location>
</feature>
<feature type="compositionally biased region" description="Polar residues" evidence="1">
    <location>
        <begin position="540"/>
        <end position="560"/>
    </location>
</feature>
<feature type="region of interest" description="Disordered" evidence="1">
    <location>
        <begin position="777"/>
        <end position="819"/>
    </location>
</feature>
<dbReference type="Gene3D" id="1.10.238.10">
    <property type="entry name" value="EF-hand"/>
    <property type="match status" value="1"/>
</dbReference>
<feature type="region of interest" description="Disordered" evidence="1">
    <location>
        <begin position="475"/>
        <end position="503"/>
    </location>
</feature>
<dbReference type="PROSITE" id="PS50222">
    <property type="entry name" value="EF_HAND_2"/>
    <property type="match status" value="1"/>
</dbReference>
<dbReference type="SUPFAM" id="SSF47473">
    <property type="entry name" value="EF-hand"/>
    <property type="match status" value="1"/>
</dbReference>
<feature type="region of interest" description="Disordered" evidence="1">
    <location>
        <begin position="250"/>
        <end position="272"/>
    </location>
</feature>